<evidence type="ECO:0000256" key="11">
    <source>
        <dbReference type="ARBA" id="ARBA00033056"/>
    </source>
</evidence>
<dbReference type="GO" id="GO:0019693">
    <property type="term" value="P:ribose phosphate metabolic process"/>
    <property type="evidence" value="ECO:0007669"/>
    <property type="project" value="TreeGrafter"/>
</dbReference>
<comment type="cofactor">
    <cofactor evidence="1 13">
        <name>Mg(2+)</name>
        <dbReference type="ChEBI" id="CHEBI:18420"/>
    </cofactor>
</comment>
<dbReference type="GO" id="GO:0019144">
    <property type="term" value="F:ADP-sugar diphosphatase activity"/>
    <property type="evidence" value="ECO:0007669"/>
    <property type="project" value="TreeGrafter"/>
</dbReference>
<gene>
    <name evidence="16" type="ORF">FNB15_17950</name>
</gene>
<evidence type="ECO:0000313" key="17">
    <source>
        <dbReference type="Proteomes" id="UP000317496"/>
    </source>
</evidence>
<comment type="similarity">
    <text evidence="2">Belongs to the Nudix hydrolase family. NudF subfamily.</text>
</comment>
<evidence type="ECO:0000256" key="1">
    <source>
        <dbReference type="ARBA" id="ARBA00001946"/>
    </source>
</evidence>
<dbReference type="InterPro" id="IPR020084">
    <property type="entry name" value="NUDIX_hydrolase_CS"/>
</dbReference>
<proteinExistence type="inferred from homology"/>
<evidence type="ECO:0000259" key="15">
    <source>
        <dbReference type="PROSITE" id="PS51462"/>
    </source>
</evidence>
<evidence type="ECO:0000256" key="7">
    <source>
        <dbReference type="ARBA" id="ARBA00022842"/>
    </source>
</evidence>
<dbReference type="GO" id="GO:0046872">
    <property type="term" value="F:metal ion binding"/>
    <property type="evidence" value="ECO:0007669"/>
    <property type="project" value="UniProtKB-KW"/>
</dbReference>
<dbReference type="Pfam" id="PF00293">
    <property type="entry name" value="NUDIX"/>
    <property type="match status" value="1"/>
</dbReference>
<feature type="binding site" evidence="13">
    <location>
        <position position="114"/>
    </location>
    <ligand>
        <name>Mg(2+)</name>
        <dbReference type="ChEBI" id="CHEBI:18420"/>
        <label>1</label>
    </ligand>
</feature>
<dbReference type="RefSeq" id="WP_144258032.1">
    <property type="nucleotide sequence ID" value="NZ_CP041636.1"/>
</dbReference>
<comment type="function">
    <text evidence="8">Acts on ADP-mannose and ADP-glucose as well as ADP-ribose. Prevents glycogen biosynthesis. The reaction catalyzed by this enzyme is a limiting step of the gluconeogenic process.</text>
</comment>
<dbReference type="NCBIfam" id="TIGR00052">
    <property type="entry name" value="nudix-type nucleoside diphosphatase, YffH/AdpP family"/>
    <property type="match status" value="1"/>
</dbReference>
<sequence length="215" mass="24124">MHKPLDTSKQPYPIEIVSHERVYDRHLKVDELHLRHGLFRGGMTPVISREVVGRGDAVSVVPYDPRRDEVVLAEQFRTSALVNGDRAWMTEVVAGLIEDGESLEEVALREMKEESGLDPIGPLIFINSIYATPGFCTERYHIFCAPVDATQADGVHGVASENEEIRVFTLPFAKAYALWEAGKTPNPLVAFGLLWLALHRDKLRQTWADPRGLQP</sequence>
<keyword evidence="6" id="KW-0378">Hydrolase</keyword>
<reference evidence="16 17" key="1">
    <citation type="submission" date="2019-07" db="EMBL/GenBank/DDBJ databases">
        <title>Genome sequencing for Ferrovibrio sp. K5.</title>
        <authorList>
            <person name="Park S.-J."/>
        </authorList>
    </citation>
    <scope>NUCLEOTIDE SEQUENCE [LARGE SCALE GENOMIC DNA]</scope>
    <source>
        <strain evidence="16 17">K5</strain>
    </source>
</reference>
<keyword evidence="7 13" id="KW-0460">Magnesium</keyword>
<dbReference type="AlphaFoldDB" id="A0A516H5K0"/>
<dbReference type="SUPFAM" id="SSF55811">
    <property type="entry name" value="Nudix"/>
    <property type="match status" value="1"/>
</dbReference>
<evidence type="ECO:0000256" key="13">
    <source>
        <dbReference type="PIRSR" id="PIRSR604385-2"/>
    </source>
</evidence>
<dbReference type="GO" id="GO:0006753">
    <property type="term" value="P:nucleoside phosphate metabolic process"/>
    <property type="evidence" value="ECO:0007669"/>
    <property type="project" value="TreeGrafter"/>
</dbReference>
<comment type="catalytic activity">
    <reaction evidence="12">
        <text>ADP-D-ribose + H2O = D-ribose 5-phosphate + AMP + 2 H(+)</text>
        <dbReference type="Rhea" id="RHEA:10412"/>
        <dbReference type="ChEBI" id="CHEBI:15377"/>
        <dbReference type="ChEBI" id="CHEBI:15378"/>
        <dbReference type="ChEBI" id="CHEBI:57967"/>
        <dbReference type="ChEBI" id="CHEBI:78346"/>
        <dbReference type="ChEBI" id="CHEBI:456215"/>
        <dbReference type="EC" id="3.6.1.13"/>
    </reaction>
</comment>
<evidence type="ECO:0000256" key="10">
    <source>
        <dbReference type="ARBA" id="ARBA00030308"/>
    </source>
</evidence>
<protein>
    <recommendedName>
        <fullName evidence="4">ADP-ribose pyrophosphatase</fullName>
        <ecNumber evidence="3">3.6.1.13</ecNumber>
    </recommendedName>
    <alternativeName>
        <fullName evidence="9">ADP-ribose diphosphatase</fullName>
    </alternativeName>
    <alternativeName>
        <fullName evidence="11">ADP-ribose phosphohydrolase</fullName>
    </alternativeName>
    <alternativeName>
        <fullName evidence="10">Adenosine diphosphoribose pyrophosphatase</fullName>
    </alternativeName>
</protein>
<dbReference type="KEGG" id="fer:FNB15_17950"/>
<dbReference type="EC" id="3.6.1.13" evidence="3"/>
<dbReference type="OrthoDB" id="5292471at2"/>
<feature type="domain" description="Nudix hydrolase" evidence="15">
    <location>
        <begin position="53"/>
        <end position="191"/>
    </location>
</feature>
<feature type="binding site" evidence="13">
    <location>
        <position position="94"/>
    </location>
    <ligand>
        <name>Mg(2+)</name>
        <dbReference type="ChEBI" id="CHEBI:18420"/>
        <label>1</label>
    </ligand>
</feature>
<dbReference type="InterPro" id="IPR000086">
    <property type="entry name" value="NUDIX_hydrolase_dom"/>
</dbReference>
<keyword evidence="17" id="KW-1185">Reference proteome</keyword>
<dbReference type="Proteomes" id="UP000317496">
    <property type="component" value="Chromosome"/>
</dbReference>
<dbReference type="EMBL" id="CP041636">
    <property type="protein sequence ID" value="QDO99036.1"/>
    <property type="molecule type" value="Genomic_DNA"/>
</dbReference>
<dbReference type="CDD" id="cd24155">
    <property type="entry name" value="NUDIX_ADPRase"/>
    <property type="match status" value="1"/>
</dbReference>
<organism evidence="16 17">
    <name type="scientific">Ferrovibrio terrae</name>
    <dbReference type="NCBI Taxonomy" id="2594003"/>
    <lineage>
        <taxon>Bacteria</taxon>
        <taxon>Pseudomonadati</taxon>
        <taxon>Pseudomonadota</taxon>
        <taxon>Alphaproteobacteria</taxon>
        <taxon>Rhodospirillales</taxon>
        <taxon>Rhodospirillaceae</taxon>
        <taxon>Ferrovibrio</taxon>
    </lineage>
</organism>
<keyword evidence="5 13" id="KW-0479">Metal-binding</keyword>
<evidence type="ECO:0000256" key="4">
    <source>
        <dbReference type="ARBA" id="ARBA00013297"/>
    </source>
</evidence>
<evidence type="ECO:0000256" key="9">
    <source>
        <dbReference type="ARBA" id="ARBA00030162"/>
    </source>
</evidence>
<feature type="short sequence motif" description="Nudix box" evidence="14">
    <location>
        <begin position="95"/>
        <end position="117"/>
    </location>
</feature>
<dbReference type="GO" id="GO:0047631">
    <property type="term" value="F:ADP-ribose diphosphatase activity"/>
    <property type="evidence" value="ECO:0007669"/>
    <property type="project" value="UniProtKB-EC"/>
</dbReference>
<dbReference type="GO" id="GO:0005829">
    <property type="term" value="C:cytosol"/>
    <property type="evidence" value="ECO:0007669"/>
    <property type="project" value="TreeGrafter"/>
</dbReference>
<evidence type="ECO:0000256" key="8">
    <source>
        <dbReference type="ARBA" id="ARBA00025164"/>
    </source>
</evidence>
<name>A0A516H5K0_9PROT</name>
<dbReference type="PROSITE" id="PS51462">
    <property type="entry name" value="NUDIX"/>
    <property type="match status" value="1"/>
</dbReference>
<evidence type="ECO:0000256" key="2">
    <source>
        <dbReference type="ARBA" id="ARBA00007482"/>
    </source>
</evidence>
<dbReference type="InterPro" id="IPR015797">
    <property type="entry name" value="NUDIX_hydrolase-like_dom_sf"/>
</dbReference>
<dbReference type="PANTHER" id="PTHR11839">
    <property type="entry name" value="UDP/ADP-SUGAR PYROPHOSPHATASE"/>
    <property type="match status" value="1"/>
</dbReference>
<evidence type="ECO:0000256" key="6">
    <source>
        <dbReference type="ARBA" id="ARBA00022801"/>
    </source>
</evidence>
<accession>A0A516H5K0</accession>
<dbReference type="PROSITE" id="PS00893">
    <property type="entry name" value="NUDIX_BOX"/>
    <property type="match status" value="1"/>
</dbReference>
<evidence type="ECO:0000313" key="16">
    <source>
        <dbReference type="EMBL" id="QDO99036.1"/>
    </source>
</evidence>
<feature type="binding site" evidence="13">
    <location>
        <position position="110"/>
    </location>
    <ligand>
        <name>Mg(2+)</name>
        <dbReference type="ChEBI" id="CHEBI:18420"/>
        <label>1</label>
    </ligand>
</feature>
<evidence type="ECO:0000256" key="12">
    <source>
        <dbReference type="ARBA" id="ARBA00049546"/>
    </source>
</evidence>
<dbReference type="Gene3D" id="3.90.79.10">
    <property type="entry name" value="Nucleoside Triphosphate Pyrophosphohydrolase"/>
    <property type="match status" value="1"/>
</dbReference>
<evidence type="ECO:0000256" key="5">
    <source>
        <dbReference type="ARBA" id="ARBA00022723"/>
    </source>
</evidence>
<dbReference type="InterPro" id="IPR004385">
    <property type="entry name" value="NDP_pyrophosphatase"/>
</dbReference>
<feature type="binding site" evidence="13">
    <location>
        <position position="163"/>
    </location>
    <ligand>
        <name>Mg(2+)</name>
        <dbReference type="ChEBI" id="CHEBI:18420"/>
        <label>1</label>
    </ligand>
</feature>
<dbReference type="PANTHER" id="PTHR11839:SF5">
    <property type="entry name" value="ADP-RIBOSE PYROPHOSPHATASE"/>
    <property type="match status" value="1"/>
</dbReference>
<evidence type="ECO:0000256" key="14">
    <source>
        <dbReference type="PIRSR" id="PIRSR604385-3"/>
    </source>
</evidence>
<evidence type="ECO:0000256" key="3">
    <source>
        <dbReference type="ARBA" id="ARBA00012453"/>
    </source>
</evidence>